<keyword evidence="2" id="KW-0560">Oxidoreductase</keyword>
<dbReference type="SUPFAM" id="SSF51735">
    <property type="entry name" value="NAD(P)-binding Rossmann-fold domains"/>
    <property type="match status" value="1"/>
</dbReference>
<keyword evidence="5" id="KW-1185">Reference proteome</keyword>
<dbReference type="PANTHER" id="PTHR48107:SF16">
    <property type="entry name" value="NADPH-DEPENDENT ALDEHYDE REDUCTASE 1, CHLOROPLASTIC"/>
    <property type="match status" value="1"/>
</dbReference>
<dbReference type="EMBL" id="VHIR01000023">
    <property type="protein sequence ID" value="TQE42553.1"/>
    <property type="molecule type" value="Genomic_DNA"/>
</dbReference>
<feature type="region of interest" description="Disordered" evidence="3">
    <location>
        <begin position="77"/>
        <end position="100"/>
    </location>
</feature>
<evidence type="ECO:0000256" key="1">
    <source>
        <dbReference type="ARBA" id="ARBA00006484"/>
    </source>
</evidence>
<dbReference type="AlphaFoldDB" id="A0A540R482"/>
<dbReference type="GO" id="GO:0016614">
    <property type="term" value="F:oxidoreductase activity, acting on CH-OH group of donors"/>
    <property type="evidence" value="ECO:0007669"/>
    <property type="project" value="UniProtKB-ARBA"/>
</dbReference>
<dbReference type="Gene3D" id="3.40.50.720">
    <property type="entry name" value="NAD(P)-binding Rossmann-like Domain"/>
    <property type="match status" value="1"/>
</dbReference>
<proteinExistence type="inferred from homology"/>
<accession>A0A540R482</accession>
<dbReference type="PANTHER" id="PTHR48107">
    <property type="entry name" value="NADPH-DEPENDENT ALDEHYDE REDUCTASE-LIKE PROTEIN, CHLOROPLASTIC-RELATED"/>
    <property type="match status" value="1"/>
</dbReference>
<organism evidence="4 5">
    <name type="scientific">Corynebacterium phoceense</name>
    <dbReference type="NCBI Taxonomy" id="1686286"/>
    <lineage>
        <taxon>Bacteria</taxon>
        <taxon>Bacillati</taxon>
        <taxon>Actinomycetota</taxon>
        <taxon>Actinomycetes</taxon>
        <taxon>Mycobacteriales</taxon>
        <taxon>Corynebacteriaceae</taxon>
        <taxon>Corynebacterium</taxon>
    </lineage>
</organism>
<dbReference type="Pfam" id="PF13561">
    <property type="entry name" value="adh_short_C2"/>
    <property type="match status" value="1"/>
</dbReference>
<comment type="caution">
    <text evidence="4">The sequence shown here is derived from an EMBL/GenBank/DDBJ whole genome shotgun (WGS) entry which is preliminary data.</text>
</comment>
<dbReference type="Proteomes" id="UP000318080">
    <property type="component" value="Unassembled WGS sequence"/>
</dbReference>
<evidence type="ECO:0000313" key="5">
    <source>
        <dbReference type="Proteomes" id="UP000318080"/>
    </source>
</evidence>
<evidence type="ECO:0000256" key="3">
    <source>
        <dbReference type="SAM" id="MobiDB-lite"/>
    </source>
</evidence>
<dbReference type="InterPro" id="IPR002347">
    <property type="entry name" value="SDR_fam"/>
</dbReference>
<protein>
    <submittedName>
        <fullName evidence="4">SDR family oxidoreductase</fullName>
    </submittedName>
</protein>
<dbReference type="InterPro" id="IPR036291">
    <property type="entry name" value="NAD(P)-bd_dom_sf"/>
</dbReference>
<reference evidence="4 5" key="1">
    <citation type="submission" date="2019-06" db="EMBL/GenBank/DDBJ databases">
        <title>Draft genome of C. phoceense Strain 272.</title>
        <authorList>
            <person name="Pacheco L.G.C."/>
            <person name="Barberis C.M."/>
            <person name="Almuzara M.N."/>
            <person name="Traglia G.M."/>
            <person name="Santos C.S."/>
            <person name="Rocha D.J.P.G."/>
            <person name="Aguiar E.R.G.R."/>
            <person name="Vay C.A."/>
        </authorList>
    </citation>
    <scope>NUCLEOTIDE SEQUENCE [LARGE SCALE GENOMIC DNA]</scope>
    <source>
        <strain evidence="4 5">272</strain>
    </source>
</reference>
<sequence>MAAMNSMSKGLSTQLAPRGIRVNAVAPGPVWTPLQPAGGQPTEGVMEFDSKSFLGRAGQPVEMAGAQPCRGLSCVPVGRGRGGVRRNPRWSSRERPRRRR</sequence>
<comment type="similarity">
    <text evidence="1">Belongs to the short-chain dehydrogenases/reductases (SDR) family.</text>
</comment>
<name>A0A540R482_9CORY</name>
<gene>
    <name evidence="4" type="ORF">EJK80_11880</name>
</gene>
<dbReference type="STRING" id="1686286.GCA_900092335_02368"/>
<evidence type="ECO:0000256" key="2">
    <source>
        <dbReference type="ARBA" id="ARBA00023002"/>
    </source>
</evidence>
<evidence type="ECO:0000313" key="4">
    <source>
        <dbReference type="EMBL" id="TQE42553.1"/>
    </source>
</evidence>